<sequence length="108" mass="12351">MASNIQYYMEKRGMNAKGFATELDFKYTTVLDWLNTKTYPRIDKIEIMANFFGIEKSDLVEEKTKPNPKGIKIPVLGIVPAGVPIEAVEDILDYEEIPQSWANQGEFF</sequence>
<dbReference type="SMART" id="SM00530">
    <property type="entry name" value="HTH_XRE"/>
    <property type="match status" value="1"/>
</dbReference>
<gene>
    <name evidence="2" type="ORF">HMPREF1983_01028</name>
</gene>
<dbReference type="HOGENOM" id="CLU_066192_4_5_9"/>
<dbReference type="EMBL" id="AWVP01000062">
    <property type="protein sequence ID" value="ERK57703.1"/>
    <property type="molecule type" value="Genomic_DNA"/>
</dbReference>
<comment type="caution">
    <text evidence="2">The sequence shown here is derived from an EMBL/GenBank/DDBJ whole genome shotgun (WGS) entry which is preliminary data.</text>
</comment>
<keyword evidence="3" id="KW-1185">Reference proteome</keyword>
<dbReference type="RefSeq" id="WP_021753684.1">
    <property type="nucleotide sequence ID" value="NZ_KI271875.1"/>
</dbReference>
<dbReference type="Proteomes" id="UP000016637">
    <property type="component" value="Unassembled WGS sequence"/>
</dbReference>
<dbReference type="Gene3D" id="1.10.260.40">
    <property type="entry name" value="lambda repressor-like DNA-binding domains"/>
    <property type="match status" value="1"/>
</dbReference>
<organism evidence="2 3">
    <name type="scientific">Gemella bergeri ATCC 700627</name>
    <dbReference type="NCBI Taxonomy" id="1321820"/>
    <lineage>
        <taxon>Bacteria</taxon>
        <taxon>Bacillati</taxon>
        <taxon>Bacillota</taxon>
        <taxon>Bacilli</taxon>
        <taxon>Bacillales</taxon>
        <taxon>Gemellaceae</taxon>
        <taxon>Gemella</taxon>
    </lineage>
</organism>
<protein>
    <submittedName>
        <fullName evidence="2">Toxin-antitoxin system, antitoxin component, Xre domain protein</fullName>
    </submittedName>
</protein>
<dbReference type="Pfam" id="PF13443">
    <property type="entry name" value="HTH_26"/>
    <property type="match status" value="1"/>
</dbReference>
<dbReference type="PATRIC" id="fig|1321820.3.peg.1001"/>
<dbReference type="SUPFAM" id="SSF47413">
    <property type="entry name" value="lambda repressor-like DNA-binding domains"/>
    <property type="match status" value="1"/>
</dbReference>
<reference evidence="2 3" key="1">
    <citation type="submission" date="2013-08" db="EMBL/GenBank/DDBJ databases">
        <authorList>
            <person name="Weinstock G."/>
            <person name="Sodergren E."/>
            <person name="Wylie T."/>
            <person name="Fulton L."/>
            <person name="Fulton R."/>
            <person name="Fronick C."/>
            <person name="O'Laughlin M."/>
            <person name="Godfrey J."/>
            <person name="Miner T."/>
            <person name="Herter B."/>
            <person name="Appelbaum E."/>
            <person name="Cordes M."/>
            <person name="Lek S."/>
            <person name="Wollam A."/>
            <person name="Pepin K.H."/>
            <person name="Palsikar V.B."/>
            <person name="Mitreva M."/>
            <person name="Wilson R.K."/>
        </authorList>
    </citation>
    <scope>NUCLEOTIDE SEQUENCE [LARGE SCALE GENOMIC DNA]</scope>
    <source>
        <strain evidence="2 3">ATCC 700627</strain>
    </source>
</reference>
<evidence type="ECO:0000259" key="1">
    <source>
        <dbReference type="PROSITE" id="PS50943"/>
    </source>
</evidence>
<dbReference type="GO" id="GO:0003677">
    <property type="term" value="F:DNA binding"/>
    <property type="evidence" value="ECO:0007669"/>
    <property type="project" value="InterPro"/>
</dbReference>
<dbReference type="PROSITE" id="PS50943">
    <property type="entry name" value="HTH_CROC1"/>
    <property type="match status" value="1"/>
</dbReference>
<evidence type="ECO:0000313" key="2">
    <source>
        <dbReference type="EMBL" id="ERK57703.1"/>
    </source>
</evidence>
<proteinExistence type="predicted"/>
<dbReference type="InterPro" id="IPR010982">
    <property type="entry name" value="Lambda_DNA-bd_dom_sf"/>
</dbReference>
<dbReference type="AlphaFoldDB" id="U2RVV7"/>
<dbReference type="InterPro" id="IPR001387">
    <property type="entry name" value="Cro/C1-type_HTH"/>
</dbReference>
<accession>U2RVV7</accession>
<feature type="domain" description="HTH cro/C1-type" evidence="1">
    <location>
        <begin position="5"/>
        <end position="59"/>
    </location>
</feature>
<name>U2RVV7_9BACL</name>
<dbReference type="eggNOG" id="COG1974">
    <property type="taxonomic scope" value="Bacteria"/>
</dbReference>
<evidence type="ECO:0000313" key="3">
    <source>
        <dbReference type="Proteomes" id="UP000016637"/>
    </source>
</evidence>